<keyword evidence="6 13" id="KW-0812">Transmembrane</keyword>
<dbReference type="EMBL" id="AATJKW010000021">
    <property type="protein sequence ID" value="EFL9838315.1"/>
    <property type="molecule type" value="Genomic_DNA"/>
</dbReference>
<dbReference type="PANTHER" id="PTHR36106">
    <property type="entry name" value="ANAEROBIC C4-DICARBOXYLATE TRANSPORTER DCUB"/>
    <property type="match status" value="1"/>
</dbReference>
<dbReference type="EMBL" id="DABGZR010000015">
    <property type="protein sequence ID" value="HAJ0996990.1"/>
    <property type="molecule type" value="Genomic_DNA"/>
</dbReference>
<dbReference type="Proteomes" id="UP000543257">
    <property type="component" value="Unassembled WGS sequence"/>
</dbReference>
<dbReference type="EMBL" id="MOKI01000021">
    <property type="protein sequence ID" value="OJR55294.1"/>
    <property type="molecule type" value="Genomic_DNA"/>
</dbReference>
<evidence type="ECO:0000313" key="20">
    <source>
        <dbReference type="EMBL" id="OJR55294.1"/>
    </source>
</evidence>
<evidence type="ECO:0000256" key="10">
    <source>
        <dbReference type="ARBA" id="ARBA00034284"/>
    </source>
</evidence>
<dbReference type="EMBL" id="BFIH01000036">
    <property type="protein sequence ID" value="GCO25029.1"/>
    <property type="molecule type" value="Genomic_DNA"/>
</dbReference>
<evidence type="ECO:0000313" key="26">
    <source>
        <dbReference type="Proteomes" id="UP000538406"/>
    </source>
</evidence>
<feature type="transmembrane region" description="Helical" evidence="13">
    <location>
        <begin position="295"/>
        <end position="317"/>
    </location>
</feature>
<reference evidence="18" key="7">
    <citation type="submission" date="2019-11" db="EMBL/GenBank/DDBJ databases">
        <authorList>
            <consortium name="NCBI Pathogen Detection Project"/>
        </authorList>
    </citation>
    <scope>NUCLEOTIDE SEQUENCE</scope>
    <source>
        <strain evidence="17">EC00605</strain>
        <strain evidence="18">Ecoli[ST-219]</strain>
    </source>
</reference>
<comment type="subcellular location">
    <subcellularLocation>
        <location evidence="1 12">Cell inner membrane</location>
        <topology evidence="1 12">Multi-pass membrane protein</topology>
    </subcellularLocation>
</comment>
<dbReference type="EMBL" id="JABFNF010000011">
    <property type="protein sequence ID" value="MBA1887444.1"/>
    <property type="molecule type" value="Genomic_DNA"/>
</dbReference>
<evidence type="ECO:0000313" key="19">
    <source>
        <dbReference type="EMBL" id="MBA1887444.1"/>
    </source>
</evidence>
<comment type="caution">
    <text evidence="18">The sequence shown here is derived from an EMBL/GenBank/DDBJ whole genome shotgun (WGS) entry which is preliminary data.</text>
</comment>
<evidence type="ECO:0000256" key="11">
    <source>
        <dbReference type="ARBA" id="ARBA00034287"/>
    </source>
</evidence>
<sequence>MDALFFIQLFIVLACIGIGGKYGGMGLGAGGGLGVAILVLGFGLKPSSPSITAMLIIICVISAVSILQAVGGLDYLVRVAERILRKKPQAITFVAPILTSVFTLFCGTTYVAFSLYPVIAEVAAEAKVRPERALSATVIAASVAVAASPMSAATAGMLAILHEYAGITLGQILSIALPSFFMAAIVTSFSVYKRGKELEDDPEFQRRVAAGEYEFMHTEQKKEYVAAPGARKGVAIFAIGVVLVLILGSFTELLPSWDGKRLSTPMVIQMIMLTAALLIMIVGKVPSNKFNSGSVFRAGLMGVVAILGVSWMTATFFDAYQAELINVFGNLVNDAPLLFGFIVFLFSLVIMSPAATVAAIMPLGVTLGIPAPYLIAIFACTCGDFIIPGANQIGCVAFDRTGTTRIGRFVINHSYIRPGFVMVISQVVFAYLIAQVIL</sequence>
<dbReference type="PANTHER" id="PTHR36106:SF1">
    <property type="entry name" value="ANAEROBIC C4-DICARBOXYLATE TRANSPORTER DCUB"/>
    <property type="match status" value="1"/>
</dbReference>
<feature type="transmembrane region" description="Helical" evidence="13">
    <location>
        <begin position="90"/>
        <end position="113"/>
    </location>
</feature>
<feature type="transmembrane region" description="Helical" evidence="13">
    <location>
        <begin position="373"/>
        <end position="394"/>
    </location>
</feature>
<reference evidence="14 26" key="5">
    <citation type="submission" date="2018-08" db="EMBL/GenBank/DDBJ databases">
        <authorList>
            <consortium name="NARMS: The National Antimicrobial Resistance Monitoring System"/>
        </authorList>
    </citation>
    <scope>NUCLEOTIDE SEQUENCE [LARGE SCALE GENOMIC DNA]</scope>
    <source>
        <strain evidence="14 26">FSIS11705178</strain>
    </source>
</reference>
<feature type="transmembrane region" description="Helical" evidence="13">
    <location>
        <begin position="414"/>
        <end position="434"/>
    </location>
</feature>
<dbReference type="EMBL" id="AASHPR010000107">
    <property type="protein sequence ID" value="EFC3527690.1"/>
    <property type="molecule type" value="Genomic_DNA"/>
</dbReference>
<evidence type="ECO:0000256" key="9">
    <source>
        <dbReference type="ARBA" id="ARBA00034237"/>
    </source>
</evidence>
<dbReference type="NCBIfam" id="NF006927">
    <property type="entry name" value="PRK09412.1"/>
    <property type="match status" value="1"/>
</dbReference>
<reference evidence="18" key="2">
    <citation type="journal article" date="2018" name="Genome Biol.">
        <title>SKESA: strategic k-mer extension for scrupulous assemblies.</title>
        <authorList>
            <person name="Souvorov A."/>
            <person name="Agarwala R."/>
            <person name="Lipman D.J."/>
        </authorList>
    </citation>
    <scope>NUCLEOTIDE SEQUENCE [LARGE SCALE GENOMIC DNA]</scope>
    <source>
        <strain evidence="17">EC00605</strain>
        <strain>ecoli[ST-219]</strain>
        <strain evidence="18">Ecoli[ST-219]</strain>
    </source>
</reference>
<evidence type="ECO:0000256" key="12">
    <source>
        <dbReference type="PIRNR" id="PIRNR004539"/>
    </source>
</evidence>
<dbReference type="EMBL" id="RQTU01000013">
    <property type="protein sequence ID" value="RRD74714.1"/>
    <property type="molecule type" value="Genomic_DNA"/>
</dbReference>
<evidence type="ECO:0000256" key="1">
    <source>
        <dbReference type="ARBA" id="ARBA00004429"/>
    </source>
</evidence>
<dbReference type="Proteomes" id="UP000523197">
    <property type="component" value="Unassembled WGS sequence"/>
</dbReference>
<dbReference type="EMBL" id="DABGKZ010000022">
    <property type="protein sequence ID" value="HAJ5151449.1"/>
    <property type="molecule type" value="Genomic_DNA"/>
</dbReference>
<feature type="transmembrane region" description="Helical" evidence="13">
    <location>
        <begin position="51"/>
        <end position="70"/>
    </location>
</feature>
<evidence type="ECO:0000256" key="4">
    <source>
        <dbReference type="ARBA" id="ARBA00022475"/>
    </source>
</evidence>
<dbReference type="Proteomes" id="UP000840371">
    <property type="component" value="Unassembled WGS sequence"/>
</dbReference>
<proteinExistence type="inferred from homology"/>
<evidence type="ECO:0000313" key="24">
    <source>
        <dbReference type="Proteomes" id="UP000300926"/>
    </source>
</evidence>
<accession>A0A0A1A6U3</accession>
<evidence type="ECO:0000313" key="23">
    <source>
        <dbReference type="Proteomes" id="UP000271008"/>
    </source>
</evidence>
<gene>
    <name evidence="20" type="ORF">BK383_08560</name>
    <name evidence="14" type="ORF">CTR35_004978</name>
    <name evidence="21" type="ORF">EIA08_14785</name>
    <name evidence="15" type="ORF">EN85_003348</name>
    <name evidence="16" type="ORF">ExPECSC038_01955</name>
    <name evidence="17" type="ORF">HL601_15475</name>
    <name evidence="19" type="ORF">HLX92_14835</name>
    <name evidence="18" type="ORF">HLZ50_15655</name>
</gene>
<evidence type="ECO:0000256" key="5">
    <source>
        <dbReference type="ARBA" id="ARBA00022519"/>
    </source>
</evidence>
<reference evidence="16 24" key="3">
    <citation type="submission" date="2018-04" db="EMBL/GenBank/DDBJ databases">
        <title>Large scale genomics of bovine and human commensal E. coli to reveal the emerging process of EHEC.</title>
        <authorList>
            <person name="Arimizu Y."/>
            <person name="Ogura Y."/>
        </authorList>
    </citation>
    <scope>NUCLEOTIDE SEQUENCE [LARGE SCALE GENOMIC DNA]</scope>
    <source>
        <strain evidence="16 24">ECSC038</strain>
    </source>
</reference>
<dbReference type="Proteomes" id="UP000271008">
    <property type="component" value="Unassembled WGS sequence"/>
</dbReference>
<evidence type="ECO:0000256" key="6">
    <source>
        <dbReference type="ARBA" id="ARBA00022692"/>
    </source>
</evidence>
<dbReference type="InterPro" id="IPR004668">
    <property type="entry name" value="Anaer_Dcu_memb_transpt"/>
</dbReference>
<evidence type="ECO:0000313" key="15">
    <source>
        <dbReference type="EMBL" id="EFL9838315.1"/>
    </source>
</evidence>
<feature type="transmembrane region" description="Helical" evidence="13">
    <location>
        <begin position="172"/>
        <end position="192"/>
    </location>
</feature>
<evidence type="ECO:0000313" key="21">
    <source>
        <dbReference type="EMBL" id="RRD74714.1"/>
    </source>
</evidence>
<evidence type="ECO:0000313" key="22">
    <source>
        <dbReference type="Proteomes" id="UP000184277"/>
    </source>
</evidence>
<evidence type="ECO:0000256" key="13">
    <source>
        <dbReference type="SAM" id="Phobius"/>
    </source>
</evidence>
<comment type="similarity">
    <text evidence="2 12">Belongs to the DcuA/DcuB transporter (TC 2.A.13.1) family.</text>
</comment>
<keyword evidence="4 12" id="KW-1003">Cell membrane</keyword>
<evidence type="ECO:0000313" key="17">
    <source>
        <dbReference type="EMBL" id="HAJ0996990.1"/>
    </source>
</evidence>
<keyword evidence="3 12" id="KW-0813">Transport</keyword>
<dbReference type="PIRSF" id="PIRSF004539">
    <property type="entry name" value="C4-dicrbxl_trns"/>
    <property type="match status" value="1"/>
</dbReference>
<keyword evidence="8 12" id="KW-0472">Membrane</keyword>
<evidence type="ECO:0000256" key="7">
    <source>
        <dbReference type="ARBA" id="ARBA00022989"/>
    </source>
</evidence>
<organism evidence="18">
    <name type="scientific">Escherichia coli</name>
    <dbReference type="NCBI Taxonomy" id="562"/>
    <lineage>
        <taxon>Bacteria</taxon>
        <taxon>Pseudomonadati</taxon>
        <taxon>Pseudomonadota</taxon>
        <taxon>Gammaproteobacteria</taxon>
        <taxon>Enterobacterales</taxon>
        <taxon>Enterobacteriaceae</taxon>
        <taxon>Escherichia</taxon>
    </lineage>
</organism>
<dbReference type="Proteomes" id="UP000538406">
    <property type="component" value="Unassembled WGS sequence"/>
</dbReference>
<evidence type="ECO:0000313" key="14">
    <source>
        <dbReference type="EMBL" id="EFC3527690.1"/>
    </source>
</evidence>
<comment type="catalytic activity">
    <reaction evidence="10">
        <text>(S)-malate(in) + succinate(out) = (S)-malate(out) + succinate(in)</text>
        <dbReference type="Rhea" id="RHEA:29327"/>
        <dbReference type="ChEBI" id="CHEBI:15589"/>
        <dbReference type="ChEBI" id="CHEBI:30031"/>
    </reaction>
    <physiologicalReaction direction="right-to-left" evidence="10">
        <dbReference type="Rhea" id="RHEA:29329"/>
    </physiologicalReaction>
</comment>
<comment type="function">
    <text evidence="12">Responsible for the transport of C4-dicarboxylates.</text>
</comment>
<evidence type="ECO:0000313" key="25">
    <source>
        <dbReference type="Proteomes" id="UP000523197"/>
    </source>
</evidence>
<keyword evidence="5 12" id="KW-0997">Cell inner membrane</keyword>
<feature type="transmembrane region" description="Helical" evidence="13">
    <location>
        <begin position="27"/>
        <end position="44"/>
    </location>
</feature>
<protein>
    <recommendedName>
        <fullName evidence="12">C4-dicarboxylate transporter</fullName>
    </recommendedName>
</protein>
<evidence type="ECO:0000256" key="8">
    <source>
        <dbReference type="ARBA" id="ARBA00023136"/>
    </source>
</evidence>
<dbReference type="NCBIfam" id="NF009136">
    <property type="entry name" value="PRK12489.1"/>
    <property type="match status" value="1"/>
</dbReference>
<dbReference type="Proteomes" id="UP000184277">
    <property type="component" value="Unassembled WGS sequence"/>
</dbReference>
<comment type="catalytic activity">
    <reaction evidence="9">
        <text>L-aspartate(in) + succinate(out) = L-aspartate(out) + succinate(in)</text>
        <dbReference type="Rhea" id="RHEA:29343"/>
        <dbReference type="ChEBI" id="CHEBI:29991"/>
        <dbReference type="ChEBI" id="CHEBI:30031"/>
    </reaction>
    <physiologicalReaction direction="right-to-left" evidence="9">
        <dbReference type="Rhea" id="RHEA:29345"/>
    </physiologicalReaction>
</comment>
<dbReference type="Proteomes" id="UP000300926">
    <property type="component" value="Unassembled WGS sequence"/>
</dbReference>
<dbReference type="GO" id="GO:0005886">
    <property type="term" value="C:plasma membrane"/>
    <property type="evidence" value="ECO:0007669"/>
    <property type="project" value="UniProtKB-SubCell"/>
</dbReference>
<feature type="transmembrane region" description="Helical" evidence="13">
    <location>
        <begin position="234"/>
        <end position="254"/>
    </location>
</feature>
<feature type="transmembrane region" description="Helical" evidence="13">
    <location>
        <begin position="266"/>
        <end position="283"/>
    </location>
</feature>
<comment type="catalytic activity">
    <reaction evidence="11">
        <text>fumarate(in) + succinate(out) = fumarate(out) + succinate(in)</text>
        <dbReference type="Rhea" id="RHEA:29323"/>
        <dbReference type="ChEBI" id="CHEBI:29806"/>
        <dbReference type="ChEBI" id="CHEBI:30031"/>
    </reaction>
    <physiologicalReaction direction="right-to-left" evidence="11">
        <dbReference type="Rhea" id="RHEA:29325"/>
    </physiologicalReaction>
</comment>
<feature type="transmembrane region" description="Helical" evidence="13">
    <location>
        <begin position="337"/>
        <end position="361"/>
    </location>
</feature>
<dbReference type="Pfam" id="PF03605">
    <property type="entry name" value="DcuA_DcuB"/>
    <property type="match status" value="1"/>
</dbReference>
<dbReference type="GO" id="GO:0015556">
    <property type="term" value="F:C4-dicarboxylate transmembrane transporter activity"/>
    <property type="evidence" value="ECO:0007669"/>
    <property type="project" value="InterPro"/>
</dbReference>
<reference evidence="20 22" key="1">
    <citation type="submission" date="2016-10" db="EMBL/GenBank/DDBJ databases">
        <title>Comprehensive resistome analysis reveals the prevalence of NDM and MCR-1 in Chinese poultry production.</title>
        <authorList>
            <person name="Wang Y."/>
            <person name="Zhang R."/>
            <person name="Li J."/>
            <person name="Wu Z."/>
            <person name="Wenjuan Y."/>
            <person name="Schwarz S."/>
            <person name="Tyrrell J."/>
            <person name="Zheng Y."/>
            <person name="Wang S."/>
            <person name="Shen Z."/>
            <person name="Liu Z."/>
            <person name="Lei L."/>
            <person name="Li M."/>
            <person name="Zhang Q."/>
            <person name="Wu C."/>
            <person name="Zhang Q."/>
            <person name="Wu Y."/>
            <person name="Walsh T."/>
            <person name="Shen J."/>
        </authorList>
    </citation>
    <scope>NUCLEOTIDE SEQUENCE [LARGE SCALE GENOMIC DNA]</scope>
    <source>
        <strain evidence="20 22">570</strain>
    </source>
</reference>
<feature type="transmembrane region" description="Helical" evidence="13">
    <location>
        <begin position="134"/>
        <end position="160"/>
    </location>
</feature>
<dbReference type="AlphaFoldDB" id="A0A0A1A6U3"/>
<evidence type="ECO:0000256" key="2">
    <source>
        <dbReference type="ARBA" id="ARBA00006413"/>
    </source>
</evidence>
<evidence type="ECO:0000256" key="3">
    <source>
        <dbReference type="ARBA" id="ARBA00022448"/>
    </source>
</evidence>
<name>A0A0A1A6U3_ECOLX</name>
<reference evidence="19 25" key="8">
    <citation type="submission" date="2020-05" db="EMBL/GenBank/DDBJ databases">
        <title>Epidemiological investigations into extended-spectrum beta-lactam resistant Escherichia coli ST457 carried by Australian Silver gulls identified clonal lineages that cause ExPEC disease.</title>
        <authorList>
            <person name="Nesporova K."/>
            <person name="Wyrsch E.R."/>
            <person name="Valcek A."/>
            <person name="Bitar I."/>
            <person name="Chaw K."/>
            <person name="Harris P."/>
            <person name="Hrabak J."/>
            <person name="Djordjevic S.P."/>
            <person name="Dolejska M."/>
        </authorList>
    </citation>
    <scope>NUCLEOTIDE SEQUENCE [LARGE SCALE GENOMIC DNA]</scope>
    <source>
        <strain evidence="19 25">CE1966</strain>
    </source>
</reference>
<dbReference type="RefSeq" id="WP_000339325.1">
    <property type="nucleotide sequence ID" value="NZ_AP021933.1"/>
</dbReference>
<evidence type="ECO:0000313" key="27">
    <source>
        <dbReference type="Proteomes" id="UP000543257"/>
    </source>
</evidence>
<evidence type="ECO:0000313" key="18">
    <source>
        <dbReference type="EMBL" id="HAJ5151449.1"/>
    </source>
</evidence>
<dbReference type="NCBIfam" id="TIGR00770">
    <property type="entry name" value="Dcu"/>
    <property type="match status" value="1"/>
</dbReference>
<reference evidence="15 27" key="4">
    <citation type="submission" date="2018-08" db="EMBL/GenBank/DDBJ databases">
        <authorList>
            <consortium name="GenomeTrakr network: Whole genome sequencing for foodborne pathogen traceback"/>
        </authorList>
    </citation>
    <scope>NUCLEOTIDE SEQUENCE [LARGE SCALE GENOMIC DNA]</scope>
    <source>
        <strain evidence="15 27">AZ-TG73583</strain>
    </source>
</reference>
<evidence type="ECO:0000313" key="16">
    <source>
        <dbReference type="EMBL" id="GCO25029.1"/>
    </source>
</evidence>
<keyword evidence="7 13" id="KW-1133">Transmembrane helix</keyword>
<reference evidence="21 23" key="6">
    <citation type="submission" date="2018-11" db="EMBL/GenBank/DDBJ databases">
        <title>Enterobacteriaceae from Patient.</title>
        <authorList>
            <person name="Shen C."/>
            <person name="Yang Y."/>
            <person name="Tian G."/>
        </authorList>
    </citation>
    <scope>NUCLEOTIDE SEQUENCE [LARGE SCALE GENOMIC DNA]</scope>
    <source>
        <strain evidence="21 23">GBGD28</strain>
    </source>
</reference>